<proteinExistence type="predicted"/>
<evidence type="ECO:0000313" key="2">
    <source>
        <dbReference type="EMBL" id="ASS93421.1"/>
    </source>
</evidence>
<accession>A0A223EDX8</accession>
<dbReference type="PROSITE" id="PS51257">
    <property type="entry name" value="PROKAR_LIPOPROTEIN"/>
    <property type="match status" value="1"/>
</dbReference>
<feature type="region of interest" description="Disordered" evidence="1">
    <location>
        <begin position="27"/>
        <end position="57"/>
    </location>
</feature>
<dbReference type="GeneID" id="56472125"/>
<sequence>MTSWTRYLGCVTFAAFLLTGCGTTIDENADEPQEDSVKEGKEGNTSQEDNRNNRSDNKVRLMEQNLQYTINGEAKEKTAFLKKSDNQPFSLYVLQQFRLSAEEPGKDIVFLTEDDSISMRIELLKADVNWDEVEKNVQAQLKSISETIRDPSLDVEGGTGFEVESGDDVITSILLKDEKAPVRLTIFTKKDRDYRDAFLEMAKTLMKG</sequence>
<evidence type="ECO:0000256" key="1">
    <source>
        <dbReference type="SAM" id="MobiDB-lite"/>
    </source>
</evidence>
<name>A0A223EDX8_9BACI</name>
<dbReference type="EMBL" id="CP017704">
    <property type="protein sequence ID" value="ASS93421.1"/>
    <property type="molecule type" value="Genomic_DNA"/>
</dbReference>
<gene>
    <name evidence="2" type="ORF">BS1321_05200</name>
</gene>
<feature type="compositionally biased region" description="Basic and acidic residues" evidence="1">
    <location>
        <begin position="35"/>
        <end position="57"/>
    </location>
</feature>
<dbReference type="AlphaFoldDB" id="A0A223EDX8"/>
<dbReference type="RefSeq" id="WP_063232022.1">
    <property type="nucleotide sequence ID" value="NZ_BCVO01000001.1"/>
</dbReference>
<evidence type="ECO:0000313" key="3">
    <source>
        <dbReference type="Proteomes" id="UP000214618"/>
    </source>
</evidence>
<organism evidence="2 3">
    <name type="scientific">Peribacillus simplex NBRC 15720 = DSM 1321</name>
    <dbReference type="NCBI Taxonomy" id="1349754"/>
    <lineage>
        <taxon>Bacteria</taxon>
        <taxon>Bacillati</taxon>
        <taxon>Bacillota</taxon>
        <taxon>Bacilli</taxon>
        <taxon>Bacillales</taxon>
        <taxon>Bacillaceae</taxon>
        <taxon>Peribacillus</taxon>
    </lineage>
</organism>
<dbReference type="OrthoDB" id="2735367at2"/>
<protein>
    <recommendedName>
        <fullName evidence="4">Lipoprotein</fullName>
    </recommendedName>
</protein>
<evidence type="ECO:0008006" key="4">
    <source>
        <dbReference type="Google" id="ProtNLM"/>
    </source>
</evidence>
<reference evidence="2 3" key="1">
    <citation type="submission" date="2016-10" db="EMBL/GenBank/DDBJ databases">
        <title>The whole genome sequencing and assembly of Bacillus simplex DSM 1321 strain.</title>
        <authorList>
            <person name="Park M.-K."/>
            <person name="Lee Y.-J."/>
            <person name="Yi H."/>
            <person name="Bahn Y.-S."/>
            <person name="Kim J.F."/>
            <person name="Lee D.-W."/>
        </authorList>
    </citation>
    <scope>NUCLEOTIDE SEQUENCE [LARGE SCALE GENOMIC DNA]</scope>
    <source>
        <strain evidence="2 3">DSM 1321</strain>
    </source>
</reference>
<dbReference type="Proteomes" id="UP000214618">
    <property type="component" value="Chromosome"/>
</dbReference>